<accession>A0ACB0KMM6</accession>
<proteinExistence type="predicted"/>
<reference evidence="1" key="1">
    <citation type="submission" date="2023-10" db="EMBL/GenBank/DDBJ databases">
        <authorList>
            <person name="Rodriguez Cubillos JULIANA M."/>
            <person name="De Vega J."/>
        </authorList>
    </citation>
    <scope>NUCLEOTIDE SEQUENCE</scope>
</reference>
<protein>
    <submittedName>
        <fullName evidence="1">Uncharacterized protein</fullName>
    </submittedName>
</protein>
<dbReference type="EMBL" id="CASHSV030000311">
    <property type="protein sequence ID" value="CAJ2657179.1"/>
    <property type="molecule type" value="Genomic_DNA"/>
</dbReference>
<organism evidence="1 2">
    <name type="scientific">Trifolium pratense</name>
    <name type="common">Red clover</name>
    <dbReference type="NCBI Taxonomy" id="57577"/>
    <lineage>
        <taxon>Eukaryota</taxon>
        <taxon>Viridiplantae</taxon>
        <taxon>Streptophyta</taxon>
        <taxon>Embryophyta</taxon>
        <taxon>Tracheophyta</taxon>
        <taxon>Spermatophyta</taxon>
        <taxon>Magnoliopsida</taxon>
        <taxon>eudicotyledons</taxon>
        <taxon>Gunneridae</taxon>
        <taxon>Pentapetalae</taxon>
        <taxon>rosids</taxon>
        <taxon>fabids</taxon>
        <taxon>Fabales</taxon>
        <taxon>Fabaceae</taxon>
        <taxon>Papilionoideae</taxon>
        <taxon>50 kb inversion clade</taxon>
        <taxon>NPAAA clade</taxon>
        <taxon>Hologalegina</taxon>
        <taxon>IRL clade</taxon>
        <taxon>Trifolieae</taxon>
        <taxon>Trifolium</taxon>
    </lineage>
</organism>
<name>A0ACB0KMM6_TRIPR</name>
<gene>
    <name evidence="1" type="ORF">MILVUS5_LOCUS23801</name>
</gene>
<evidence type="ECO:0000313" key="1">
    <source>
        <dbReference type="EMBL" id="CAJ2657179.1"/>
    </source>
</evidence>
<sequence length="447" mass="49762">MFQDPSIKLFGSDIQIHIPINSTDSHSQIYSLPQQQPIIIMNGIEESCNADVGVPLSEVSSKQANAFPQEDANAFPNMYETGTSKPVTKAVHRNNEHRTAKRDTDNQEKAFKKPDKVLPCPRCNSLETKFCYFNNYNVNQPRHFCKKCQRYWTAGGAIRNVPIGAGKRRNKHSPLQNCEVPVTLDVVPVIHTDSNPASLNEEVPLSESLEVLNLKGHRKIEIDLSTIKEDIDEPSRSSVKAAESGKMEYSENGIEHVSLTTQYNGLIPLHALHYYSAPPWQWNPCWNPTAFKPDNITSTPANMMAVEIPMTPSSYWSCMANWVGQMEEFNGIPSPSSSVSSGTCSGNRSPTLGKHCRDGSTQEEDTMKPNIWVPKTIRINDPEEAAKSSIWSTLATKSKQNKPVMKGSVFKSFEPKSNASSRDLDDNQILRANPAAFSRSGSFQESM</sequence>
<keyword evidence="2" id="KW-1185">Reference proteome</keyword>
<dbReference type="Proteomes" id="UP001177021">
    <property type="component" value="Unassembled WGS sequence"/>
</dbReference>
<comment type="caution">
    <text evidence="1">The sequence shown here is derived from an EMBL/GenBank/DDBJ whole genome shotgun (WGS) entry which is preliminary data.</text>
</comment>
<evidence type="ECO:0000313" key="2">
    <source>
        <dbReference type="Proteomes" id="UP001177021"/>
    </source>
</evidence>